<dbReference type="InterPro" id="IPR000086">
    <property type="entry name" value="NUDIX_hydrolase_dom"/>
</dbReference>
<dbReference type="GO" id="GO:1901909">
    <property type="term" value="P:diadenosine hexaphosphate catabolic process"/>
    <property type="evidence" value="ECO:0007669"/>
    <property type="project" value="TreeGrafter"/>
</dbReference>
<comment type="caution">
    <text evidence="6">The sequence shown here is derived from an EMBL/GenBank/DDBJ whole genome shotgun (WGS) entry which is preliminary data.</text>
</comment>
<dbReference type="eggNOG" id="COG0494">
    <property type="taxonomic scope" value="Bacteria"/>
</dbReference>
<dbReference type="PANTHER" id="PTHR12629">
    <property type="entry name" value="DIPHOSPHOINOSITOL POLYPHOSPHATE PHOSPHOHYDROLASE"/>
    <property type="match status" value="1"/>
</dbReference>
<evidence type="ECO:0000256" key="2">
    <source>
        <dbReference type="ARBA" id="ARBA00022723"/>
    </source>
</evidence>
<evidence type="ECO:0000313" key="6">
    <source>
        <dbReference type="EMBL" id="KIQ69814.1"/>
    </source>
</evidence>
<keyword evidence="4" id="KW-0460">Magnesium</keyword>
<gene>
    <name evidence="6" type="ORF">Wenmar_01384</name>
</gene>
<evidence type="ECO:0000256" key="3">
    <source>
        <dbReference type="ARBA" id="ARBA00022801"/>
    </source>
</evidence>
<dbReference type="GO" id="GO:1901911">
    <property type="term" value="P:adenosine 5'-(hexahydrogen pentaphosphate) catabolic process"/>
    <property type="evidence" value="ECO:0007669"/>
    <property type="project" value="TreeGrafter"/>
</dbReference>
<reference evidence="6 7" key="1">
    <citation type="submission" date="2013-01" db="EMBL/GenBank/DDBJ databases">
        <authorList>
            <person name="Fiebig A."/>
            <person name="Goeker M."/>
            <person name="Klenk H.-P.P."/>
        </authorList>
    </citation>
    <scope>NUCLEOTIDE SEQUENCE [LARGE SCALE GENOMIC DNA]</scope>
    <source>
        <strain evidence="6 7">DSM 24838</strain>
    </source>
</reference>
<dbReference type="AlphaFoldDB" id="A0A0D0Q5R3"/>
<keyword evidence="7" id="KW-1185">Reference proteome</keyword>
<dbReference type="GO" id="GO:0034431">
    <property type="term" value="F:bis(5'-adenosyl)-hexaphosphatase activity"/>
    <property type="evidence" value="ECO:0007669"/>
    <property type="project" value="TreeGrafter"/>
</dbReference>
<comment type="cofactor">
    <cofactor evidence="1">
        <name>Mg(2+)</name>
        <dbReference type="ChEBI" id="CHEBI:18420"/>
    </cofactor>
</comment>
<dbReference type="PATRIC" id="fig|1123501.6.peg.1470"/>
<dbReference type="GO" id="GO:0000298">
    <property type="term" value="F:endopolyphosphatase activity"/>
    <property type="evidence" value="ECO:0007669"/>
    <property type="project" value="TreeGrafter"/>
</dbReference>
<organism evidence="6 7">
    <name type="scientific">Wenxinia marina DSM 24838</name>
    <dbReference type="NCBI Taxonomy" id="1123501"/>
    <lineage>
        <taxon>Bacteria</taxon>
        <taxon>Pseudomonadati</taxon>
        <taxon>Pseudomonadota</taxon>
        <taxon>Alphaproteobacteria</taxon>
        <taxon>Rhodobacterales</taxon>
        <taxon>Roseobacteraceae</taxon>
        <taxon>Wenxinia</taxon>
    </lineage>
</organism>
<feature type="domain" description="Nudix hydrolase" evidence="5">
    <location>
        <begin position="19"/>
        <end position="151"/>
    </location>
</feature>
<dbReference type="GO" id="GO:0005737">
    <property type="term" value="C:cytoplasm"/>
    <property type="evidence" value="ECO:0007669"/>
    <property type="project" value="TreeGrafter"/>
</dbReference>
<accession>A0A0D0Q5R3</accession>
<evidence type="ECO:0000259" key="5">
    <source>
        <dbReference type="PROSITE" id="PS51462"/>
    </source>
</evidence>
<dbReference type="OrthoDB" id="7066910at2"/>
<dbReference type="RefSeq" id="WP_018301254.1">
    <property type="nucleotide sequence ID" value="NZ_KB902276.1"/>
</dbReference>
<dbReference type="GO" id="GO:1901907">
    <property type="term" value="P:diadenosine pentaphosphate catabolic process"/>
    <property type="evidence" value="ECO:0007669"/>
    <property type="project" value="TreeGrafter"/>
</dbReference>
<evidence type="ECO:0000256" key="1">
    <source>
        <dbReference type="ARBA" id="ARBA00001946"/>
    </source>
</evidence>
<dbReference type="GO" id="GO:0071543">
    <property type="term" value="P:diphosphoinositol polyphosphate metabolic process"/>
    <property type="evidence" value="ECO:0007669"/>
    <property type="project" value="TreeGrafter"/>
</dbReference>
<protein>
    <submittedName>
        <fullName evidence="6">NUDIX domain protein</fullName>
    </submittedName>
</protein>
<dbReference type="SUPFAM" id="SSF55811">
    <property type="entry name" value="Nudix"/>
    <property type="match status" value="1"/>
</dbReference>
<evidence type="ECO:0000256" key="4">
    <source>
        <dbReference type="ARBA" id="ARBA00022842"/>
    </source>
</evidence>
<dbReference type="EMBL" id="AONG01000008">
    <property type="protein sequence ID" value="KIQ69814.1"/>
    <property type="molecule type" value="Genomic_DNA"/>
</dbReference>
<name>A0A0D0Q5R3_9RHOB</name>
<dbReference type="Proteomes" id="UP000035100">
    <property type="component" value="Unassembled WGS sequence"/>
</dbReference>
<dbReference type="GO" id="GO:0046872">
    <property type="term" value="F:metal ion binding"/>
    <property type="evidence" value="ECO:0007669"/>
    <property type="project" value="UniProtKB-KW"/>
</dbReference>
<dbReference type="CDD" id="cd04666">
    <property type="entry name" value="NUDIX_DIPP2_like_Nudt4"/>
    <property type="match status" value="1"/>
</dbReference>
<dbReference type="STRING" id="1123501.Wenmar_01384"/>
<dbReference type="Gene3D" id="3.90.79.10">
    <property type="entry name" value="Nucleoside Triphosphate Pyrophosphohydrolase"/>
    <property type="match status" value="1"/>
</dbReference>
<dbReference type="PROSITE" id="PS51462">
    <property type="entry name" value="NUDIX"/>
    <property type="match status" value="1"/>
</dbReference>
<keyword evidence="3" id="KW-0378">Hydrolase</keyword>
<proteinExistence type="predicted"/>
<sequence>MRLARRLWTGLLRPMLRRPPRLQVAALCHRGEGAAREMLVITSRGTRRWVLPKGWPIRGLDAAGSALQEAWEEAGVRGRVAPAPIGSYTYRKRKSAGWALPVETLVYPVAVEAMEDSFPEAGQRTLRWVPPREAAQMVDEPSLRTLLEEFGR</sequence>
<dbReference type="InterPro" id="IPR047198">
    <property type="entry name" value="DDP-like_NUDIX"/>
</dbReference>
<dbReference type="InterPro" id="IPR015797">
    <property type="entry name" value="NUDIX_hydrolase-like_dom_sf"/>
</dbReference>
<dbReference type="GO" id="GO:0034432">
    <property type="term" value="F:bis(5'-adenosyl)-pentaphosphatase activity"/>
    <property type="evidence" value="ECO:0007669"/>
    <property type="project" value="TreeGrafter"/>
</dbReference>
<dbReference type="GO" id="GO:0008486">
    <property type="term" value="F:diphosphoinositol-polyphosphate diphosphatase activity"/>
    <property type="evidence" value="ECO:0007669"/>
    <property type="project" value="TreeGrafter"/>
</dbReference>
<dbReference type="Pfam" id="PF00293">
    <property type="entry name" value="NUDIX"/>
    <property type="match status" value="1"/>
</dbReference>
<keyword evidence="2" id="KW-0479">Metal-binding</keyword>
<evidence type="ECO:0000313" key="7">
    <source>
        <dbReference type="Proteomes" id="UP000035100"/>
    </source>
</evidence>
<dbReference type="PANTHER" id="PTHR12629:SF0">
    <property type="entry name" value="DIPHOSPHOINOSITOL-POLYPHOSPHATE DIPHOSPHATASE"/>
    <property type="match status" value="1"/>
</dbReference>